<dbReference type="RefSeq" id="WP_032527179.1">
    <property type="nucleotide sequence ID" value="NZ_CP138951.1"/>
</dbReference>
<reference evidence="2" key="1">
    <citation type="journal article" date="2014" name="Sci. Data">
        <title>Genomes of diverse isolates of the marine cyanobacterium Prochlorococcus.</title>
        <authorList>
            <person name="Biller S."/>
            <person name="Berube P."/>
            <person name="Thompson J."/>
            <person name="Kelly L."/>
            <person name="Roggensack S."/>
            <person name="Awad L."/>
            <person name="Roache-Johnson K."/>
            <person name="Ding H."/>
            <person name="Giovannoni S.J."/>
            <person name="Moore L.R."/>
            <person name="Chisholm S.W."/>
        </authorList>
    </citation>
    <scope>NUCLEOTIDE SEQUENCE [LARGE SCALE GENOMIC DNA]</scope>
    <source>
        <strain evidence="2">MIT 9302</strain>
    </source>
</reference>
<accession>A0A0A2A5Q5</accession>
<dbReference type="STRING" id="74545.EU96_1569"/>
<dbReference type="AlphaFoldDB" id="A0A0A2A5Q5"/>
<dbReference type="Proteomes" id="UP000030445">
    <property type="component" value="Unassembled WGS sequence"/>
</dbReference>
<sequence>MRNDFEKLLIVAAHPDDEVLGCGGLISLLNKKDYQVKIVFLAEGSSVRFDEDGFESEIIDAIKKREYCALSALKKLGVNKENIHFSMRKCCKLDTYPILELTKEIENHIAEFQPTCLITHNQYDANIDHRKCYEAILPALRPVKKNSISLAMSFEIISSTEWNYHNPFSANYFIDITDVIEDKIKACLEYRGEILKANHSRSINTIKTLAAYRGHQAGYKYAEAFNLIVKR</sequence>
<evidence type="ECO:0000313" key="1">
    <source>
        <dbReference type="EMBL" id="KGF96930.1"/>
    </source>
</evidence>
<dbReference type="OrthoDB" id="9790023at2"/>
<comment type="caution">
    <text evidence="1">The sequence shown here is derived from an EMBL/GenBank/DDBJ whole genome shotgun (WGS) entry which is preliminary data.</text>
</comment>
<dbReference type="GO" id="GO:0016811">
    <property type="term" value="F:hydrolase activity, acting on carbon-nitrogen (but not peptide) bonds, in linear amides"/>
    <property type="evidence" value="ECO:0007669"/>
    <property type="project" value="TreeGrafter"/>
</dbReference>
<dbReference type="InterPro" id="IPR003737">
    <property type="entry name" value="GlcNAc_PI_deacetylase-related"/>
</dbReference>
<evidence type="ECO:0008006" key="3">
    <source>
        <dbReference type="Google" id="ProtNLM"/>
    </source>
</evidence>
<dbReference type="PANTHER" id="PTHR12993">
    <property type="entry name" value="N-ACETYLGLUCOSAMINYL-PHOSPHATIDYLINOSITOL DE-N-ACETYLASE-RELATED"/>
    <property type="match status" value="1"/>
</dbReference>
<dbReference type="SUPFAM" id="SSF102588">
    <property type="entry name" value="LmbE-like"/>
    <property type="match status" value="1"/>
</dbReference>
<dbReference type="InterPro" id="IPR024078">
    <property type="entry name" value="LmbE-like_dom_sf"/>
</dbReference>
<dbReference type="EMBL" id="JNAM01000011">
    <property type="protein sequence ID" value="KGF96930.1"/>
    <property type="molecule type" value="Genomic_DNA"/>
</dbReference>
<dbReference type="eggNOG" id="COG2120">
    <property type="taxonomic scope" value="Bacteria"/>
</dbReference>
<proteinExistence type="predicted"/>
<gene>
    <name evidence="1" type="ORF">EU96_1569</name>
</gene>
<protein>
    <recommendedName>
        <fullName evidence="3">LmbE-like protein</fullName>
    </recommendedName>
</protein>
<evidence type="ECO:0000313" key="2">
    <source>
        <dbReference type="Proteomes" id="UP000030445"/>
    </source>
</evidence>
<dbReference type="Gene3D" id="3.40.50.10320">
    <property type="entry name" value="LmbE-like"/>
    <property type="match status" value="1"/>
</dbReference>
<dbReference type="Pfam" id="PF02585">
    <property type="entry name" value="PIG-L"/>
    <property type="match status" value="1"/>
</dbReference>
<organism evidence="1 2">
    <name type="scientific">Prochlorococcus marinus str. MIT 9302</name>
    <dbReference type="NCBI Taxonomy" id="74545"/>
    <lineage>
        <taxon>Bacteria</taxon>
        <taxon>Bacillati</taxon>
        <taxon>Cyanobacteriota</taxon>
        <taxon>Cyanophyceae</taxon>
        <taxon>Synechococcales</taxon>
        <taxon>Prochlorococcaceae</taxon>
        <taxon>Prochlorococcus</taxon>
    </lineage>
</organism>
<name>A0A0A2A5Q5_PROMR</name>
<dbReference type="PANTHER" id="PTHR12993:SF11">
    <property type="entry name" value="N-ACETYLGLUCOSAMINYL-PHOSPHATIDYLINOSITOL DE-N-ACETYLASE"/>
    <property type="match status" value="1"/>
</dbReference>